<gene>
    <name evidence="4" type="ORF">OG398_07565</name>
</gene>
<proteinExistence type="predicted"/>
<evidence type="ECO:0000259" key="2">
    <source>
        <dbReference type="Pfam" id="PF02771"/>
    </source>
</evidence>
<dbReference type="Pfam" id="PF02771">
    <property type="entry name" value="Acyl-CoA_dh_N"/>
    <property type="match status" value="1"/>
</dbReference>
<dbReference type="AlphaFoldDB" id="A0AAU2VLC9"/>
<name>A0AAU2VLC9_9ACTN</name>
<protein>
    <submittedName>
        <fullName evidence="4">Acyl-CoA dehydrogenase family protein</fullName>
    </submittedName>
</protein>
<dbReference type="InterPro" id="IPR013107">
    <property type="entry name" value="Acyl-CoA_DH_C"/>
</dbReference>
<dbReference type="PANTHER" id="PTHR43884">
    <property type="entry name" value="ACYL-COA DEHYDROGENASE"/>
    <property type="match status" value="1"/>
</dbReference>
<dbReference type="InterPro" id="IPR013786">
    <property type="entry name" value="AcylCoA_DH/ox_N"/>
</dbReference>
<dbReference type="EMBL" id="CP108313">
    <property type="protein sequence ID" value="WTW68132.1"/>
    <property type="molecule type" value="Genomic_DNA"/>
</dbReference>
<dbReference type="Gene3D" id="2.40.110.10">
    <property type="entry name" value="Butyryl-CoA Dehydrogenase, subunit A, domain 2"/>
    <property type="match status" value="1"/>
</dbReference>
<dbReference type="InterPro" id="IPR009100">
    <property type="entry name" value="AcylCoA_DH/oxidase_NM_dom_sf"/>
</dbReference>
<dbReference type="GO" id="GO:0050660">
    <property type="term" value="F:flavin adenine dinucleotide binding"/>
    <property type="evidence" value="ECO:0007669"/>
    <property type="project" value="InterPro"/>
</dbReference>
<organism evidence="4">
    <name type="scientific">Streptomyces sp. NBC_00008</name>
    <dbReference type="NCBI Taxonomy" id="2903610"/>
    <lineage>
        <taxon>Bacteria</taxon>
        <taxon>Bacillati</taxon>
        <taxon>Actinomycetota</taxon>
        <taxon>Actinomycetes</taxon>
        <taxon>Kitasatosporales</taxon>
        <taxon>Streptomycetaceae</taxon>
        <taxon>Streptomyces</taxon>
    </lineage>
</organism>
<dbReference type="SUPFAM" id="SSF56645">
    <property type="entry name" value="Acyl-CoA dehydrogenase NM domain-like"/>
    <property type="match status" value="1"/>
</dbReference>
<dbReference type="InterPro" id="IPR037069">
    <property type="entry name" value="AcylCoA_DH/ox_N_sf"/>
</dbReference>
<keyword evidence="1" id="KW-0560">Oxidoreductase</keyword>
<evidence type="ECO:0000259" key="3">
    <source>
        <dbReference type="Pfam" id="PF08028"/>
    </source>
</evidence>
<dbReference type="Gene3D" id="1.10.540.10">
    <property type="entry name" value="Acyl-CoA dehydrogenase/oxidase, N-terminal domain"/>
    <property type="match status" value="1"/>
</dbReference>
<dbReference type="InterPro" id="IPR046373">
    <property type="entry name" value="Acyl-CoA_Oxase/DH_mid-dom_sf"/>
</dbReference>
<accession>A0AAU2VLC9</accession>
<sequence length="405" mass="43579">MTSADPTPISTAPVSAPAPEEVVARSLGLAPRLRERIFTTEELRRLPEDTVKDAEAAGIFTMLLPRGLGGSGGDLPQAVQVMRNLAQGDPTAAWTLGFLMCHNYLLARWPEAAQREFFKDGRPAQMAGVANPPGRAVETEGGYLVTGRWSYCSGVMHADWVSLIAVVEGEQVPRFFLVPRGEVTVHDTWHVSGMKGSGSHDVEVGEHFVPAHLTHSVAAEFSRTSPGAAPHPETIYSYDARDLVMLIVPIVMLGGAEGLLAGYRERLGKRRAAFSPVLTGDTTAGQMRYAQATATLRAASALLDDMVRRLVNANAAGPDEISAETRAMCELDCHTIARLTWEAAQTILQGSGSSIFRSDDITQHYVRDLQTLRGHATIDDDHILGKSGALLLGRTPEVAGRLVGQ</sequence>
<reference evidence="4" key="1">
    <citation type="submission" date="2022-10" db="EMBL/GenBank/DDBJ databases">
        <title>The complete genomes of actinobacterial strains from the NBC collection.</title>
        <authorList>
            <person name="Joergensen T.S."/>
            <person name="Alvarez Arevalo M."/>
            <person name="Sterndorff E.B."/>
            <person name="Faurdal D."/>
            <person name="Vuksanovic O."/>
            <person name="Mourched A.-S."/>
            <person name="Charusanti P."/>
            <person name="Shaw S."/>
            <person name="Blin K."/>
            <person name="Weber T."/>
        </authorList>
    </citation>
    <scope>NUCLEOTIDE SEQUENCE</scope>
    <source>
        <strain evidence="4">NBC_00008</strain>
    </source>
</reference>
<dbReference type="InterPro" id="IPR036250">
    <property type="entry name" value="AcylCo_DH-like_C"/>
</dbReference>
<dbReference type="PANTHER" id="PTHR43884:SF12">
    <property type="entry name" value="ISOVALERYL-COA DEHYDROGENASE, MITOCHONDRIAL-RELATED"/>
    <property type="match status" value="1"/>
</dbReference>
<dbReference type="GO" id="GO:0003995">
    <property type="term" value="F:acyl-CoA dehydrogenase activity"/>
    <property type="evidence" value="ECO:0007669"/>
    <property type="project" value="TreeGrafter"/>
</dbReference>
<dbReference type="PIRSF" id="PIRSF016578">
    <property type="entry name" value="HsaA"/>
    <property type="match status" value="1"/>
</dbReference>
<dbReference type="Pfam" id="PF08028">
    <property type="entry name" value="Acyl-CoA_dh_2"/>
    <property type="match status" value="1"/>
</dbReference>
<dbReference type="Gene3D" id="1.20.140.10">
    <property type="entry name" value="Butyryl-CoA Dehydrogenase, subunit A, domain 3"/>
    <property type="match status" value="1"/>
</dbReference>
<feature type="domain" description="Acyl-CoA dehydrogenase/oxidase N-terminal" evidence="2">
    <location>
        <begin position="40"/>
        <end position="116"/>
    </location>
</feature>
<evidence type="ECO:0000313" key="4">
    <source>
        <dbReference type="EMBL" id="WTW68132.1"/>
    </source>
</evidence>
<dbReference type="SUPFAM" id="SSF47203">
    <property type="entry name" value="Acyl-CoA dehydrogenase C-terminal domain-like"/>
    <property type="match status" value="1"/>
</dbReference>
<feature type="domain" description="Acyl-CoA dehydrogenase C-terminal" evidence="3">
    <location>
        <begin position="250"/>
        <end position="379"/>
    </location>
</feature>
<evidence type="ECO:0000256" key="1">
    <source>
        <dbReference type="ARBA" id="ARBA00023002"/>
    </source>
</evidence>